<name>A0A0B4XKE6_9GAMM</name>
<dbReference type="OrthoDB" id="6078629at2"/>
<keyword evidence="2" id="KW-1185">Reference proteome</keyword>
<evidence type="ECO:0000313" key="2">
    <source>
        <dbReference type="Proteomes" id="UP000006764"/>
    </source>
</evidence>
<proteinExistence type="predicted"/>
<dbReference type="STRING" id="391936.S7S_05715"/>
<protein>
    <submittedName>
        <fullName evidence="1">Uncharacterized protein</fullName>
    </submittedName>
</protein>
<dbReference type="AlphaFoldDB" id="A0A0B4XKE6"/>
<dbReference type="EMBL" id="CP004387">
    <property type="protein sequence ID" value="AJD47561.1"/>
    <property type="molecule type" value="Genomic_DNA"/>
</dbReference>
<dbReference type="RefSeq" id="WP_008737864.1">
    <property type="nucleotide sequence ID" value="NZ_CP004387.1"/>
</dbReference>
<reference evidence="1 2" key="1">
    <citation type="journal article" date="2012" name="J. Bacteriol.">
        <title>Genome sequence of an alkane-degrading bacterium, Alcanivorax pacificus type strain W11-5, isolated from deep sea sediment.</title>
        <authorList>
            <person name="Lai Q."/>
            <person name="Shao Z."/>
        </authorList>
    </citation>
    <scope>NUCLEOTIDE SEQUENCE [LARGE SCALE GENOMIC DNA]</scope>
    <source>
        <strain evidence="1 2">W11-5</strain>
    </source>
</reference>
<sequence length="83" mass="9708">MLLKYLNELDRAVQAARLHPGLEQFSRCAECVDVLRDYLRGQMEPVRRRGTEIMDTLLPEQFEDWMAMVGAARNAEAQQRYHV</sequence>
<organism evidence="1 2">
    <name type="scientific">Isoalcanivorax pacificus W11-5</name>
    <dbReference type="NCBI Taxonomy" id="391936"/>
    <lineage>
        <taxon>Bacteria</taxon>
        <taxon>Pseudomonadati</taxon>
        <taxon>Pseudomonadota</taxon>
        <taxon>Gammaproteobacteria</taxon>
        <taxon>Oceanospirillales</taxon>
        <taxon>Alcanivoracaceae</taxon>
        <taxon>Isoalcanivorax</taxon>
    </lineage>
</organism>
<dbReference type="HOGENOM" id="CLU_193482_0_0_6"/>
<gene>
    <name evidence="1" type="ORF">S7S_05715</name>
</gene>
<accession>A0A0B4XKE6</accession>
<dbReference type="KEGG" id="apac:S7S_05715"/>
<dbReference type="Proteomes" id="UP000006764">
    <property type="component" value="Chromosome"/>
</dbReference>
<evidence type="ECO:0000313" key="1">
    <source>
        <dbReference type="EMBL" id="AJD47561.1"/>
    </source>
</evidence>